<reference evidence="2" key="1">
    <citation type="submission" date="2018-05" db="EMBL/GenBank/DDBJ databases">
        <authorList>
            <person name="Lanie J.A."/>
            <person name="Ng W.-L."/>
            <person name="Kazmierczak K.M."/>
            <person name="Andrzejewski T.M."/>
            <person name="Davidsen T.M."/>
            <person name="Wayne K.J."/>
            <person name="Tettelin H."/>
            <person name="Glass J.I."/>
            <person name="Rusch D."/>
            <person name="Podicherti R."/>
            <person name="Tsui H.-C.T."/>
            <person name="Winkler M.E."/>
        </authorList>
    </citation>
    <scope>NUCLEOTIDE SEQUENCE</scope>
</reference>
<name>A0A381VBE7_9ZZZZ</name>
<evidence type="ECO:0000313" key="2">
    <source>
        <dbReference type="EMBL" id="SVA37696.1"/>
    </source>
</evidence>
<evidence type="ECO:0000256" key="1">
    <source>
        <dbReference type="SAM" id="MobiDB-lite"/>
    </source>
</evidence>
<sequence length="459" mass="51379">MPSQIIALETYIDKQEIETYVSSIRKVVKGKGKKIKRDAIRNTLVREASNFFETVAPLRRFSSTELAAFTKAGSAPDAVISFQDAVVLFGEEAARASELGFGAERTDKDQLPAEIKTIAIGKGDKLTTVTEQTTAIDLSYVPGMQEEISSGVDPKRTETALSGETVRNWMFSDSTDAKMYKDLVINVINEKISNYIVFNYLDKLHGEGGKVPKVFYFPGAARHLNINNKSNFNKYITVSPDKSSAKYVDGVYRARIQFKLSKAAEKELEDKATETTIRFWKTLGPKISKRFVAYVMSNLGNKVRSIEFLEELLLFARELDPSRSETALVMRSEIPKATMGAITSSTRSEPSSRRKGKSIQATISSAQLTASIQRSLYARMPKGPLRGEPLSDEILTNRSGRFVKSVVTQVRDNLIRYFYNPIYKVHESTGRDPSETIEESIRTITQRQVGRQFNIVKGI</sequence>
<dbReference type="EMBL" id="UINC01008372">
    <property type="protein sequence ID" value="SVA37696.1"/>
    <property type="molecule type" value="Genomic_DNA"/>
</dbReference>
<gene>
    <name evidence="2" type="ORF">METZ01_LOCUS90550</name>
</gene>
<proteinExistence type="predicted"/>
<accession>A0A381VBE7</accession>
<protein>
    <submittedName>
        <fullName evidence="2">Uncharacterized protein</fullName>
    </submittedName>
</protein>
<feature type="region of interest" description="Disordered" evidence="1">
    <location>
        <begin position="340"/>
        <end position="360"/>
    </location>
</feature>
<dbReference type="AlphaFoldDB" id="A0A381VBE7"/>
<organism evidence="2">
    <name type="scientific">marine metagenome</name>
    <dbReference type="NCBI Taxonomy" id="408172"/>
    <lineage>
        <taxon>unclassified sequences</taxon>
        <taxon>metagenomes</taxon>
        <taxon>ecological metagenomes</taxon>
    </lineage>
</organism>